<feature type="non-terminal residue" evidence="2">
    <location>
        <position position="1"/>
    </location>
</feature>
<dbReference type="Proteomes" id="UP000290289">
    <property type="component" value="Chromosome 15"/>
</dbReference>
<name>A0A498HR78_MALDO</name>
<accession>A0A498HR78</accession>
<feature type="region of interest" description="Disordered" evidence="1">
    <location>
        <begin position="109"/>
        <end position="130"/>
    </location>
</feature>
<dbReference type="AlphaFoldDB" id="A0A498HR78"/>
<evidence type="ECO:0000313" key="2">
    <source>
        <dbReference type="EMBL" id="RXH74048.1"/>
    </source>
</evidence>
<organism evidence="2 3">
    <name type="scientific">Malus domestica</name>
    <name type="common">Apple</name>
    <name type="synonym">Pyrus malus</name>
    <dbReference type="NCBI Taxonomy" id="3750"/>
    <lineage>
        <taxon>Eukaryota</taxon>
        <taxon>Viridiplantae</taxon>
        <taxon>Streptophyta</taxon>
        <taxon>Embryophyta</taxon>
        <taxon>Tracheophyta</taxon>
        <taxon>Spermatophyta</taxon>
        <taxon>Magnoliopsida</taxon>
        <taxon>eudicotyledons</taxon>
        <taxon>Gunneridae</taxon>
        <taxon>Pentapetalae</taxon>
        <taxon>rosids</taxon>
        <taxon>fabids</taxon>
        <taxon>Rosales</taxon>
        <taxon>Rosaceae</taxon>
        <taxon>Amygdaloideae</taxon>
        <taxon>Maleae</taxon>
        <taxon>Malus</taxon>
    </lineage>
</organism>
<dbReference type="EMBL" id="RDQH01000341">
    <property type="protein sequence ID" value="RXH74048.1"/>
    <property type="molecule type" value="Genomic_DNA"/>
</dbReference>
<reference evidence="2 3" key="1">
    <citation type="submission" date="2018-10" db="EMBL/GenBank/DDBJ databases">
        <title>A high-quality apple genome assembly.</title>
        <authorList>
            <person name="Hu J."/>
        </authorList>
    </citation>
    <scope>NUCLEOTIDE SEQUENCE [LARGE SCALE GENOMIC DNA]</scope>
    <source>
        <strain evidence="3">cv. HFTH1</strain>
        <tissue evidence="2">Young leaf</tissue>
    </source>
</reference>
<evidence type="ECO:0000313" key="3">
    <source>
        <dbReference type="Proteomes" id="UP000290289"/>
    </source>
</evidence>
<protein>
    <submittedName>
        <fullName evidence="2">Uncharacterized protein</fullName>
    </submittedName>
</protein>
<comment type="caution">
    <text evidence="2">The sequence shown here is derived from an EMBL/GenBank/DDBJ whole genome shotgun (WGS) entry which is preliminary data.</text>
</comment>
<evidence type="ECO:0000256" key="1">
    <source>
        <dbReference type="SAM" id="MobiDB-lite"/>
    </source>
</evidence>
<proteinExistence type="predicted"/>
<keyword evidence="3" id="KW-1185">Reference proteome</keyword>
<sequence>PSLLYTHPFAPLFLSLPPSSSPPVAKNLIPKNKILKFRKKIAGNEGVFQPLLSLKISSWDWGRSSTSVWASTTPKHRFSSVNTTISVRLITSSKSLPLTTMRPISTAPRFGGFNSGGNDNEESGGEEHKVGGHGLANLEFDVGLVEFKGFDVGLSFFNSTFLVELEL</sequence>
<gene>
    <name evidence="2" type="ORF">DVH24_021228</name>
</gene>